<gene>
    <name evidence="1" type="ORF">FA95DRAFT_1557226</name>
</gene>
<keyword evidence="2" id="KW-1185">Reference proteome</keyword>
<sequence>MDHGPLPVWSSVKGDMLVMVKYIHIVAAMLVWEIATTLDFEWSFVTGARAYKRTIWLYSGCRLSALVAAVLILVDFNASARMDCKAWLSVHWLSSGCALVLVTLLIILRVLAIWKWNRFVVVTVIGSTLPSAVFLVQSLVGAKVAWDPVSRMCLILNPENRRFYVWAVLGGDVTLFALMLAGLLRLRVAGTSARGVWHVLYTQGIQWVFVVMMSEVPPAAMLVLNFSDPWDLIFTFGGFVFPVIGATRQYRGLLTYSNKMEVDLVSRKSS</sequence>
<proteinExistence type="predicted"/>
<accession>A0ACB8RZ49</accession>
<dbReference type="EMBL" id="MU275877">
    <property type="protein sequence ID" value="KAI0049116.1"/>
    <property type="molecule type" value="Genomic_DNA"/>
</dbReference>
<comment type="caution">
    <text evidence="1">The sequence shown here is derived from an EMBL/GenBank/DDBJ whole genome shotgun (WGS) entry which is preliminary data.</text>
</comment>
<name>A0ACB8RZ49_9AGAM</name>
<reference evidence="1" key="2">
    <citation type="journal article" date="2022" name="New Phytol.">
        <title>Evolutionary transition to the ectomycorrhizal habit in the genomes of a hyperdiverse lineage of mushroom-forming fungi.</title>
        <authorList>
            <person name="Looney B."/>
            <person name="Miyauchi S."/>
            <person name="Morin E."/>
            <person name="Drula E."/>
            <person name="Courty P.E."/>
            <person name="Kohler A."/>
            <person name="Kuo A."/>
            <person name="LaButti K."/>
            <person name="Pangilinan J."/>
            <person name="Lipzen A."/>
            <person name="Riley R."/>
            <person name="Andreopoulos W."/>
            <person name="He G."/>
            <person name="Johnson J."/>
            <person name="Nolan M."/>
            <person name="Tritt A."/>
            <person name="Barry K.W."/>
            <person name="Grigoriev I.V."/>
            <person name="Nagy L.G."/>
            <person name="Hibbett D."/>
            <person name="Henrissat B."/>
            <person name="Matheny P.B."/>
            <person name="Labbe J."/>
            <person name="Martin F.M."/>
        </authorList>
    </citation>
    <scope>NUCLEOTIDE SEQUENCE</scope>
    <source>
        <strain evidence="1">FP105234-sp</strain>
    </source>
</reference>
<feature type="non-terminal residue" evidence="1">
    <location>
        <position position="270"/>
    </location>
</feature>
<protein>
    <submittedName>
        <fullName evidence="1">Uncharacterized protein</fullName>
    </submittedName>
</protein>
<evidence type="ECO:0000313" key="1">
    <source>
        <dbReference type="EMBL" id="KAI0049116.1"/>
    </source>
</evidence>
<organism evidence="1 2">
    <name type="scientific">Auriscalpium vulgare</name>
    <dbReference type="NCBI Taxonomy" id="40419"/>
    <lineage>
        <taxon>Eukaryota</taxon>
        <taxon>Fungi</taxon>
        <taxon>Dikarya</taxon>
        <taxon>Basidiomycota</taxon>
        <taxon>Agaricomycotina</taxon>
        <taxon>Agaricomycetes</taxon>
        <taxon>Russulales</taxon>
        <taxon>Auriscalpiaceae</taxon>
        <taxon>Auriscalpium</taxon>
    </lineage>
</organism>
<evidence type="ECO:0000313" key="2">
    <source>
        <dbReference type="Proteomes" id="UP000814033"/>
    </source>
</evidence>
<dbReference type="Proteomes" id="UP000814033">
    <property type="component" value="Unassembled WGS sequence"/>
</dbReference>
<reference evidence="1" key="1">
    <citation type="submission" date="2021-02" db="EMBL/GenBank/DDBJ databases">
        <authorList>
            <consortium name="DOE Joint Genome Institute"/>
            <person name="Ahrendt S."/>
            <person name="Looney B.P."/>
            <person name="Miyauchi S."/>
            <person name="Morin E."/>
            <person name="Drula E."/>
            <person name="Courty P.E."/>
            <person name="Chicoki N."/>
            <person name="Fauchery L."/>
            <person name="Kohler A."/>
            <person name="Kuo A."/>
            <person name="Labutti K."/>
            <person name="Pangilinan J."/>
            <person name="Lipzen A."/>
            <person name="Riley R."/>
            <person name="Andreopoulos W."/>
            <person name="He G."/>
            <person name="Johnson J."/>
            <person name="Barry K.W."/>
            <person name="Grigoriev I.V."/>
            <person name="Nagy L."/>
            <person name="Hibbett D."/>
            <person name="Henrissat B."/>
            <person name="Matheny P.B."/>
            <person name="Labbe J."/>
            <person name="Martin F."/>
        </authorList>
    </citation>
    <scope>NUCLEOTIDE SEQUENCE</scope>
    <source>
        <strain evidence="1">FP105234-sp</strain>
    </source>
</reference>